<name>A0A975HJG2_9GAMM</name>
<dbReference type="PANTHER" id="PTHR43080">
    <property type="entry name" value="CBS DOMAIN-CONTAINING PROTEIN CBSX3, MITOCHONDRIAL"/>
    <property type="match status" value="1"/>
</dbReference>
<organism evidence="4 5">
    <name type="scientific">Psychrosphaera ytuae</name>
    <dbReference type="NCBI Taxonomy" id="2820710"/>
    <lineage>
        <taxon>Bacteria</taxon>
        <taxon>Pseudomonadati</taxon>
        <taxon>Pseudomonadota</taxon>
        <taxon>Gammaproteobacteria</taxon>
        <taxon>Alteromonadales</taxon>
        <taxon>Pseudoalteromonadaceae</taxon>
        <taxon>Psychrosphaera</taxon>
    </lineage>
</organism>
<dbReference type="PANTHER" id="PTHR43080:SF2">
    <property type="entry name" value="CBS DOMAIN-CONTAINING PROTEIN"/>
    <property type="match status" value="1"/>
</dbReference>
<keyword evidence="5" id="KW-1185">Reference proteome</keyword>
<dbReference type="PROSITE" id="PS51371">
    <property type="entry name" value="CBS"/>
    <property type="match status" value="2"/>
</dbReference>
<evidence type="ECO:0000256" key="2">
    <source>
        <dbReference type="PROSITE-ProRule" id="PRU00703"/>
    </source>
</evidence>
<protein>
    <submittedName>
        <fullName evidence="4">CBS domain-containing protein</fullName>
    </submittedName>
</protein>
<proteinExistence type="predicted"/>
<dbReference type="AlphaFoldDB" id="A0A975HJG2"/>
<dbReference type="Proteomes" id="UP000682739">
    <property type="component" value="Chromosome"/>
</dbReference>
<feature type="domain" description="CBS" evidence="3">
    <location>
        <begin position="75"/>
        <end position="130"/>
    </location>
</feature>
<dbReference type="SMART" id="SM00116">
    <property type="entry name" value="CBS"/>
    <property type="match status" value="2"/>
</dbReference>
<evidence type="ECO:0000313" key="5">
    <source>
        <dbReference type="Proteomes" id="UP000682739"/>
    </source>
</evidence>
<dbReference type="CDD" id="cd04584">
    <property type="entry name" value="CBS_pair_AcuB_like"/>
    <property type="match status" value="1"/>
</dbReference>
<dbReference type="EMBL" id="CP072110">
    <property type="protein sequence ID" value="QTH65280.1"/>
    <property type="molecule type" value="Genomic_DNA"/>
</dbReference>
<gene>
    <name evidence="4" type="ORF">J1N51_04220</name>
</gene>
<dbReference type="KEGG" id="psym:J1N51_04220"/>
<dbReference type="Gene3D" id="3.10.580.10">
    <property type="entry name" value="CBS-domain"/>
    <property type="match status" value="1"/>
</dbReference>
<sequence>MSKPVVTVEMDDTLQTANDIFSHTHFHHLLVVDKGVLVGVISDRDVLKALSPNIDTAAEKPTDRATLNKRAHQIMSRHPITLKAKDRIKRVVEIFDDNRISCIPIVDENHKPVGIVSWRDIIKTIRARYQ</sequence>
<dbReference type="InterPro" id="IPR046342">
    <property type="entry name" value="CBS_dom_sf"/>
</dbReference>
<evidence type="ECO:0000256" key="1">
    <source>
        <dbReference type="ARBA" id="ARBA00023122"/>
    </source>
</evidence>
<dbReference type="SUPFAM" id="SSF54631">
    <property type="entry name" value="CBS-domain pair"/>
    <property type="match status" value="1"/>
</dbReference>
<dbReference type="Pfam" id="PF00571">
    <property type="entry name" value="CBS"/>
    <property type="match status" value="2"/>
</dbReference>
<accession>A0A975HJG2</accession>
<keyword evidence="1 2" id="KW-0129">CBS domain</keyword>
<dbReference type="InterPro" id="IPR051257">
    <property type="entry name" value="Diverse_CBS-Domain"/>
</dbReference>
<evidence type="ECO:0000313" key="4">
    <source>
        <dbReference type="EMBL" id="QTH65280.1"/>
    </source>
</evidence>
<dbReference type="InterPro" id="IPR000644">
    <property type="entry name" value="CBS_dom"/>
</dbReference>
<feature type="domain" description="CBS" evidence="3">
    <location>
        <begin position="1"/>
        <end position="56"/>
    </location>
</feature>
<evidence type="ECO:0000259" key="3">
    <source>
        <dbReference type="PROSITE" id="PS51371"/>
    </source>
</evidence>
<reference evidence="4" key="1">
    <citation type="submission" date="2021-03" db="EMBL/GenBank/DDBJ databases">
        <title>Description of Psychrosphaera ytuae sp. nov. isolated from deep sea sediment of South China Sea.</title>
        <authorList>
            <person name="Zhang J."/>
            <person name="Xu X.-D."/>
        </authorList>
    </citation>
    <scope>NUCLEOTIDE SEQUENCE</scope>
    <source>
        <strain evidence="4">MTZ26</strain>
    </source>
</reference>